<protein>
    <submittedName>
        <fullName evidence="3">Uncharacterized protein isoform X1</fullName>
    </submittedName>
</protein>
<feature type="transmembrane region" description="Helical" evidence="1">
    <location>
        <begin position="101"/>
        <end position="122"/>
    </location>
</feature>
<gene>
    <name evidence="3" type="primary">LOC107952589</name>
</gene>
<evidence type="ECO:0000313" key="3">
    <source>
        <dbReference type="RefSeq" id="XP_016743286.2"/>
    </source>
</evidence>
<keyword evidence="1" id="KW-0812">Transmembrane</keyword>
<evidence type="ECO:0000313" key="2">
    <source>
        <dbReference type="Proteomes" id="UP000818029"/>
    </source>
</evidence>
<keyword evidence="1" id="KW-1133">Transmembrane helix</keyword>
<feature type="transmembrane region" description="Helical" evidence="1">
    <location>
        <begin position="75"/>
        <end position="95"/>
    </location>
</feature>
<dbReference type="RefSeq" id="XP_016743286.2">
    <property type="nucleotide sequence ID" value="XM_016887797.2"/>
</dbReference>
<dbReference type="PaxDb" id="3635-A0A1U8NWE9"/>
<evidence type="ECO:0000256" key="1">
    <source>
        <dbReference type="SAM" id="Phobius"/>
    </source>
</evidence>
<keyword evidence="2" id="KW-1185">Reference proteome</keyword>
<dbReference type="Proteomes" id="UP000818029">
    <property type="component" value="Chromosome A02"/>
</dbReference>
<dbReference type="KEGG" id="ghi:107952589"/>
<organism evidence="2 3">
    <name type="scientific">Gossypium hirsutum</name>
    <name type="common">Upland cotton</name>
    <name type="synonym">Gossypium mexicanum</name>
    <dbReference type="NCBI Taxonomy" id="3635"/>
    <lineage>
        <taxon>Eukaryota</taxon>
        <taxon>Viridiplantae</taxon>
        <taxon>Streptophyta</taxon>
        <taxon>Embryophyta</taxon>
        <taxon>Tracheophyta</taxon>
        <taxon>Spermatophyta</taxon>
        <taxon>Magnoliopsida</taxon>
        <taxon>eudicotyledons</taxon>
        <taxon>Gunneridae</taxon>
        <taxon>Pentapetalae</taxon>
        <taxon>rosids</taxon>
        <taxon>malvids</taxon>
        <taxon>Malvales</taxon>
        <taxon>Malvaceae</taxon>
        <taxon>Malvoideae</taxon>
        <taxon>Gossypium</taxon>
    </lineage>
</organism>
<keyword evidence="1" id="KW-0472">Membrane</keyword>
<reference evidence="2" key="1">
    <citation type="journal article" date="2020" name="Nat. Genet.">
        <title>Genomic diversifications of five Gossypium allopolyploid species and their impact on cotton improvement.</title>
        <authorList>
            <person name="Chen Z.J."/>
            <person name="Sreedasyam A."/>
            <person name="Ando A."/>
            <person name="Song Q."/>
            <person name="De Santiago L.M."/>
            <person name="Hulse-Kemp A.M."/>
            <person name="Ding M."/>
            <person name="Ye W."/>
            <person name="Kirkbride R.C."/>
            <person name="Jenkins J."/>
            <person name="Plott C."/>
            <person name="Lovell J."/>
            <person name="Lin Y.M."/>
            <person name="Vaughn R."/>
            <person name="Liu B."/>
            <person name="Simpson S."/>
            <person name="Scheffler B.E."/>
            <person name="Wen L."/>
            <person name="Saski C.A."/>
            <person name="Grover C.E."/>
            <person name="Hu G."/>
            <person name="Conover J.L."/>
            <person name="Carlson J.W."/>
            <person name="Shu S."/>
            <person name="Boston L.B."/>
            <person name="Williams M."/>
            <person name="Peterson D.G."/>
            <person name="McGee K."/>
            <person name="Jones D.C."/>
            <person name="Wendel J.F."/>
            <person name="Stelly D.M."/>
            <person name="Grimwood J."/>
            <person name="Schmutz J."/>
        </authorList>
    </citation>
    <scope>NUCLEOTIDE SEQUENCE [LARGE SCALE GENOMIC DNA]</scope>
    <source>
        <strain evidence="2">cv. TM-1</strain>
    </source>
</reference>
<dbReference type="GeneID" id="107952589"/>
<dbReference type="AlphaFoldDB" id="A0A1U8NWE9"/>
<accession>A0A1U8NWE9</accession>
<proteinExistence type="predicted"/>
<reference evidence="3" key="2">
    <citation type="submission" date="2025-08" db="UniProtKB">
        <authorList>
            <consortium name="RefSeq"/>
        </authorList>
    </citation>
    <scope>IDENTIFICATION</scope>
</reference>
<name>A0A1U8NWE9_GOSHI</name>
<sequence length="136" mass="15569">MALPFLQTANQISNVRALKVTAEPPSNLVADHEQKRCDQRPKVCMAWRNRLWAWRPLWSMEAGRKLLMSALGSKLGFRGFFLGHLGRILLGLVILDFGLGYYGHWTLILVFVFWFILFFGFCMGQGKNGPLQIEIN</sequence>